<evidence type="ECO:0000256" key="1">
    <source>
        <dbReference type="ARBA" id="ARBA00004141"/>
    </source>
</evidence>
<dbReference type="EMBL" id="JAUSSU010000010">
    <property type="protein sequence ID" value="MDQ0115261.1"/>
    <property type="molecule type" value="Genomic_DNA"/>
</dbReference>
<dbReference type="Gene3D" id="2.40.50.140">
    <property type="entry name" value="Nucleic acid-binding proteins"/>
    <property type="match status" value="1"/>
</dbReference>
<feature type="transmembrane region" description="Helical" evidence="5">
    <location>
        <begin position="7"/>
        <end position="39"/>
    </location>
</feature>
<dbReference type="SUPFAM" id="SSF141322">
    <property type="entry name" value="NfeD domain-like"/>
    <property type="match status" value="1"/>
</dbReference>
<keyword evidence="7" id="KW-0645">Protease</keyword>
<keyword evidence="4 5" id="KW-0472">Membrane</keyword>
<evidence type="ECO:0000256" key="5">
    <source>
        <dbReference type="SAM" id="Phobius"/>
    </source>
</evidence>
<proteinExistence type="predicted"/>
<keyword evidence="7" id="KW-0378">Hydrolase</keyword>
<evidence type="ECO:0000256" key="3">
    <source>
        <dbReference type="ARBA" id="ARBA00022989"/>
    </source>
</evidence>
<keyword evidence="3 5" id="KW-1133">Transmembrane helix</keyword>
<organism evidence="7 8">
    <name type="scientific">Paenibacillus harenae</name>
    <dbReference type="NCBI Taxonomy" id="306543"/>
    <lineage>
        <taxon>Bacteria</taxon>
        <taxon>Bacillati</taxon>
        <taxon>Bacillota</taxon>
        <taxon>Bacilli</taxon>
        <taxon>Bacillales</taxon>
        <taxon>Paenibacillaceae</taxon>
        <taxon>Paenibacillus</taxon>
    </lineage>
</organism>
<dbReference type="PANTHER" id="PTHR33507">
    <property type="entry name" value="INNER MEMBRANE PROTEIN YBBJ"/>
    <property type="match status" value="1"/>
</dbReference>
<dbReference type="PANTHER" id="PTHR33507:SF3">
    <property type="entry name" value="INNER MEMBRANE PROTEIN YBBJ"/>
    <property type="match status" value="1"/>
</dbReference>
<sequence length="143" mass="15768">MEWWGIWLIIAGVLLVIEMLTLTFYLLWVALGAAAAAIVDLFFRAPIWVELLVGCVVVFILTIFTKPLTRRFRQSRGYQDAVDELVGKQGIVLESIAEGAPGIVKVGNETWSAVANRSIEKGKTVIVLSRGSAVLHVDEREGE</sequence>
<evidence type="ECO:0000259" key="6">
    <source>
        <dbReference type="Pfam" id="PF01957"/>
    </source>
</evidence>
<dbReference type="GO" id="GO:0006508">
    <property type="term" value="P:proteolysis"/>
    <property type="evidence" value="ECO:0007669"/>
    <property type="project" value="UniProtKB-KW"/>
</dbReference>
<protein>
    <submittedName>
        <fullName evidence="7">Membrane protein implicated in regulation of membrane protease activity</fullName>
    </submittedName>
</protein>
<accession>A0ABT9U6J8</accession>
<feature type="transmembrane region" description="Helical" evidence="5">
    <location>
        <begin position="45"/>
        <end position="64"/>
    </location>
</feature>
<dbReference type="InterPro" id="IPR052165">
    <property type="entry name" value="Membrane_assoc_protease"/>
</dbReference>
<dbReference type="Proteomes" id="UP001229346">
    <property type="component" value="Unassembled WGS sequence"/>
</dbReference>
<dbReference type="RefSeq" id="WP_307206745.1">
    <property type="nucleotide sequence ID" value="NZ_JAUSSU010000010.1"/>
</dbReference>
<comment type="subcellular location">
    <subcellularLocation>
        <location evidence="1">Membrane</location>
        <topology evidence="1">Multi-pass membrane protein</topology>
    </subcellularLocation>
</comment>
<dbReference type="InterPro" id="IPR002810">
    <property type="entry name" value="NfeD-like_C"/>
</dbReference>
<name>A0ABT9U6J8_PAEHA</name>
<reference evidence="7 8" key="1">
    <citation type="submission" date="2023-07" db="EMBL/GenBank/DDBJ databases">
        <title>Sorghum-associated microbial communities from plants grown in Nebraska, USA.</title>
        <authorList>
            <person name="Schachtman D."/>
        </authorList>
    </citation>
    <scope>NUCLEOTIDE SEQUENCE [LARGE SCALE GENOMIC DNA]</scope>
    <source>
        <strain evidence="7 8">CC482</strain>
    </source>
</reference>
<keyword evidence="8" id="KW-1185">Reference proteome</keyword>
<evidence type="ECO:0000313" key="7">
    <source>
        <dbReference type="EMBL" id="MDQ0115261.1"/>
    </source>
</evidence>
<evidence type="ECO:0000256" key="2">
    <source>
        <dbReference type="ARBA" id="ARBA00022692"/>
    </source>
</evidence>
<evidence type="ECO:0000256" key="4">
    <source>
        <dbReference type="ARBA" id="ARBA00023136"/>
    </source>
</evidence>
<gene>
    <name evidence="7" type="ORF">J2T15_004719</name>
</gene>
<keyword evidence="2 5" id="KW-0812">Transmembrane</keyword>
<dbReference type="GO" id="GO:0008233">
    <property type="term" value="F:peptidase activity"/>
    <property type="evidence" value="ECO:0007669"/>
    <property type="project" value="UniProtKB-KW"/>
</dbReference>
<comment type="caution">
    <text evidence="7">The sequence shown here is derived from an EMBL/GenBank/DDBJ whole genome shotgun (WGS) entry which is preliminary data.</text>
</comment>
<feature type="domain" description="NfeD-like C-terminal" evidence="6">
    <location>
        <begin position="82"/>
        <end position="137"/>
    </location>
</feature>
<dbReference type="Pfam" id="PF01957">
    <property type="entry name" value="NfeD"/>
    <property type="match status" value="1"/>
</dbReference>
<evidence type="ECO:0000313" key="8">
    <source>
        <dbReference type="Proteomes" id="UP001229346"/>
    </source>
</evidence>
<dbReference type="InterPro" id="IPR012340">
    <property type="entry name" value="NA-bd_OB-fold"/>
</dbReference>